<keyword evidence="6" id="KW-0862">Zinc</keyword>
<keyword evidence="3" id="KW-0479">Metal-binding</keyword>
<evidence type="ECO:0000256" key="3">
    <source>
        <dbReference type="ARBA" id="ARBA00022723"/>
    </source>
</evidence>
<dbReference type="FunFam" id="3.30.160.60:FF:002493">
    <property type="entry name" value="Zinc finger protein"/>
    <property type="match status" value="1"/>
</dbReference>
<dbReference type="InterPro" id="IPR013087">
    <property type="entry name" value="Znf_C2H2_type"/>
</dbReference>
<evidence type="ECO:0000256" key="1">
    <source>
        <dbReference type="ARBA" id="ARBA00004123"/>
    </source>
</evidence>
<sequence length="314" mass="35091">HLKPEPLAARVQKLLPSLLFLLAVLAATMIKRAADRTEESDDKKSAEAGESTPSQAEPVKEPCFHRSALLLAHRGGVHVKPRSFPRVVAAQTKRPPLVAAEETVTTTKATTGRSGPQMCPVCKKIISSASNLRQHYTICHTSSERPFPCDMCQKRFNTESNLRQHRRTHTGERPFPCPHCDRSFGTSTNLRQHERTHTGERPFACSECPRAFQTSSNLRQHLRIHTGERPFPCPECGKRFGSSANLRQHRKTHDNHRLEQSVHDLLVCEQSSKKAGEESEDEAPRPDTVILVEMEEKDPTETIVGYQSVADGTA</sequence>
<evidence type="ECO:0000256" key="4">
    <source>
        <dbReference type="ARBA" id="ARBA00022737"/>
    </source>
</evidence>
<keyword evidence="9" id="KW-0804">Transcription</keyword>
<feature type="region of interest" description="Disordered" evidence="12">
    <location>
        <begin position="34"/>
        <end position="59"/>
    </location>
</feature>
<feature type="chain" id="PRO_5007283766" evidence="13">
    <location>
        <begin position="27"/>
        <end position="314"/>
    </location>
</feature>
<accession>A0A131XE67</accession>
<dbReference type="PROSITE" id="PS50157">
    <property type="entry name" value="ZINC_FINGER_C2H2_2"/>
    <property type="match status" value="5"/>
</dbReference>
<dbReference type="FunFam" id="3.30.160.60:FF:002343">
    <property type="entry name" value="Zinc finger protein 33A"/>
    <property type="match status" value="1"/>
</dbReference>
<feature type="compositionally biased region" description="Basic and acidic residues" evidence="12">
    <location>
        <begin position="34"/>
        <end position="47"/>
    </location>
</feature>
<name>A0A131XE67_9ACAR</name>
<dbReference type="GO" id="GO:0008270">
    <property type="term" value="F:zinc ion binding"/>
    <property type="evidence" value="ECO:0007669"/>
    <property type="project" value="UniProtKB-KW"/>
</dbReference>
<keyword evidence="13" id="KW-0732">Signal</keyword>
<dbReference type="GO" id="GO:0000978">
    <property type="term" value="F:RNA polymerase II cis-regulatory region sequence-specific DNA binding"/>
    <property type="evidence" value="ECO:0007669"/>
    <property type="project" value="TreeGrafter"/>
</dbReference>
<dbReference type="InterPro" id="IPR036236">
    <property type="entry name" value="Znf_C2H2_sf"/>
</dbReference>
<dbReference type="Pfam" id="PF00096">
    <property type="entry name" value="zf-C2H2"/>
    <property type="match status" value="3"/>
</dbReference>
<dbReference type="EMBL" id="GEFH01002717">
    <property type="protein sequence ID" value="JAP65864.1"/>
    <property type="molecule type" value="mRNA"/>
</dbReference>
<evidence type="ECO:0000256" key="9">
    <source>
        <dbReference type="ARBA" id="ARBA00023163"/>
    </source>
</evidence>
<feature type="domain" description="C2H2-type" evidence="14">
    <location>
        <begin position="175"/>
        <end position="202"/>
    </location>
</feature>
<feature type="domain" description="C2H2-type" evidence="14">
    <location>
        <begin position="231"/>
        <end position="258"/>
    </location>
</feature>
<dbReference type="SMART" id="SM00355">
    <property type="entry name" value="ZnF_C2H2"/>
    <property type="match status" value="5"/>
</dbReference>
<evidence type="ECO:0000256" key="2">
    <source>
        <dbReference type="ARBA" id="ARBA00006991"/>
    </source>
</evidence>
<evidence type="ECO:0000313" key="15">
    <source>
        <dbReference type="EMBL" id="JAP65864.1"/>
    </source>
</evidence>
<keyword evidence="5 11" id="KW-0863">Zinc-finger</keyword>
<feature type="signal peptide" evidence="13">
    <location>
        <begin position="1"/>
        <end position="26"/>
    </location>
</feature>
<feature type="non-terminal residue" evidence="15">
    <location>
        <position position="1"/>
    </location>
</feature>
<comment type="similarity">
    <text evidence="2">Belongs to the krueppel C2H2-type zinc-finger protein family.</text>
</comment>
<dbReference type="PANTHER" id="PTHR23235">
    <property type="entry name" value="KRUEPPEL-LIKE TRANSCRIPTION FACTOR"/>
    <property type="match status" value="1"/>
</dbReference>
<dbReference type="SUPFAM" id="SSF57667">
    <property type="entry name" value="beta-beta-alpha zinc fingers"/>
    <property type="match status" value="3"/>
</dbReference>
<keyword evidence="4" id="KW-0677">Repeat</keyword>
<comment type="subcellular location">
    <subcellularLocation>
        <location evidence="1">Nucleus</location>
    </subcellularLocation>
</comment>
<evidence type="ECO:0000256" key="13">
    <source>
        <dbReference type="SAM" id="SignalP"/>
    </source>
</evidence>
<keyword evidence="7" id="KW-0805">Transcription regulation</keyword>
<feature type="domain" description="C2H2-type" evidence="14">
    <location>
        <begin position="203"/>
        <end position="230"/>
    </location>
</feature>
<keyword evidence="8" id="KW-0238">DNA-binding</keyword>
<evidence type="ECO:0000256" key="11">
    <source>
        <dbReference type="PROSITE-ProRule" id="PRU00042"/>
    </source>
</evidence>
<dbReference type="Pfam" id="PF13465">
    <property type="entry name" value="zf-H2C2_2"/>
    <property type="match status" value="1"/>
</dbReference>
<evidence type="ECO:0000256" key="12">
    <source>
        <dbReference type="SAM" id="MobiDB-lite"/>
    </source>
</evidence>
<reference evidence="15" key="1">
    <citation type="journal article" date="2017" name="Ticks Tick Borne Dis.">
        <title>An insight into the sialome of Hyalomma excavatum.</title>
        <authorList>
            <person name="Ribeiro J.M."/>
            <person name="Slovak M."/>
            <person name="Francischetti I.M."/>
        </authorList>
    </citation>
    <scope>NUCLEOTIDE SEQUENCE</scope>
    <source>
        <strain evidence="15">Samish</strain>
        <tissue evidence="15">Salivary glands</tissue>
    </source>
</reference>
<evidence type="ECO:0000256" key="7">
    <source>
        <dbReference type="ARBA" id="ARBA00023015"/>
    </source>
</evidence>
<evidence type="ECO:0000256" key="10">
    <source>
        <dbReference type="ARBA" id="ARBA00023242"/>
    </source>
</evidence>
<feature type="compositionally biased region" description="Basic and acidic residues" evidence="12">
    <location>
        <begin position="271"/>
        <end position="285"/>
    </location>
</feature>
<dbReference type="GO" id="GO:0000981">
    <property type="term" value="F:DNA-binding transcription factor activity, RNA polymerase II-specific"/>
    <property type="evidence" value="ECO:0007669"/>
    <property type="project" value="TreeGrafter"/>
</dbReference>
<dbReference type="Gene3D" id="3.30.160.60">
    <property type="entry name" value="Classic Zinc Finger"/>
    <property type="match status" value="4"/>
</dbReference>
<dbReference type="PANTHER" id="PTHR23235:SF152">
    <property type="entry name" value="SI:DKEY-210J14.3"/>
    <property type="match status" value="1"/>
</dbReference>
<dbReference type="PROSITE" id="PS00028">
    <property type="entry name" value="ZINC_FINGER_C2H2_1"/>
    <property type="match status" value="4"/>
</dbReference>
<evidence type="ECO:0000256" key="8">
    <source>
        <dbReference type="ARBA" id="ARBA00023125"/>
    </source>
</evidence>
<evidence type="ECO:0000256" key="5">
    <source>
        <dbReference type="ARBA" id="ARBA00022771"/>
    </source>
</evidence>
<evidence type="ECO:0000259" key="14">
    <source>
        <dbReference type="PROSITE" id="PS50157"/>
    </source>
</evidence>
<dbReference type="FunFam" id="3.30.160.60:FF:000839">
    <property type="entry name" value="Zinc finger protein 691"/>
    <property type="match status" value="1"/>
</dbReference>
<organism evidence="15">
    <name type="scientific">Hyalomma excavatum</name>
    <dbReference type="NCBI Taxonomy" id="257692"/>
    <lineage>
        <taxon>Eukaryota</taxon>
        <taxon>Metazoa</taxon>
        <taxon>Ecdysozoa</taxon>
        <taxon>Arthropoda</taxon>
        <taxon>Chelicerata</taxon>
        <taxon>Arachnida</taxon>
        <taxon>Acari</taxon>
        <taxon>Parasitiformes</taxon>
        <taxon>Ixodida</taxon>
        <taxon>Ixodoidea</taxon>
        <taxon>Ixodidae</taxon>
        <taxon>Hyalomminae</taxon>
        <taxon>Hyalomma</taxon>
    </lineage>
</organism>
<feature type="region of interest" description="Disordered" evidence="12">
    <location>
        <begin position="270"/>
        <end position="314"/>
    </location>
</feature>
<protein>
    <submittedName>
        <fullName evidence="15">Putative c2h2-type zn-finger protein</fullName>
    </submittedName>
</protein>
<feature type="domain" description="C2H2-type" evidence="14">
    <location>
        <begin position="117"/>
        <end position="145"/>
    </location>
</feature>
<evidence type="ECO:0000256" key="6">
    <source>
        <dbReference type="ARBA" id="ARBA00022833"/>
    </source>
</evidence>
<keyword evidence="10" id="KW-0539">Nucleus</keyword>
<feature type="domain" description="C2H2-type" evidence="14">
    <location>
        <begin position="147"/>
        <end position="174"/>
    </location>
</feature>
<proteinExistence type="evidence at transcript level"/>
<dbReference type="FunFam" id="3.30.160.60:FF:000495">
    <property type="entry name" value="zinc finger protein 668"/>
    <property type="match status" value="1"/>
</dbReference>
<dbReference type="AlphaFoldDB" id="A0A131XE67"/>